<gene>
    <name evidence="1" type="ORF">N7456_006576</name>
</gene>
<dbReference type="Proteomes" id="UP001149165">
    <property type="component" value="Unassembled WGS sequence"/>
</dbReference>
<reference evidence="1" key="2">
    <citation type="journal article" date="2023" name="IMA Fungus">
        <title>Comparative genomic study of the Penicillium genus elucidates a diverse pangenome and 15 lateral gene transfer events.</title>
        <authorList>
            <person name="Petersen C."/>
            <person name="Sorensen T."/>
            <person name="Nielsen M.R."/>
            <person name="Sondergaard T.E."/>
            <person name="Sorensen J.L."/>
            <person name="Fitzpatrick D.A."/>
            <person name="Frisvad J.C."/>
            <person name="Nielsen K.L."/>
        </authorList>
    </citation>
    <scope>NUCLEOTIDE SEQUENCE</scope>
    <source>
        <strain evidence="1">IBT 30069</strain>
    </source>
</reference>
<evidence type="ECO:0000313" key="2">
    <source>
        <dbReference type="Proteomes" id="UP001149165"/>
    </source>
</evidence>
<reference evidence="1" key="1">
    <citation type="submission" date="2022-11" db="EMBL/GenBank/DDBJ databases">
        <authorList>
            <person name="Petersen C."/>
        </authorList>
    </citation>
    <scope>NUCLEOTIDE SEQUENCE</scope>
    <source>
        <strain evidence="1">IBT 30069</strain>
    </source>
</reference>
<dbReference type="InterPro" id="IPR053178">
    <property type="entry name" value="Osmoadaptation_assoc"/>
</dbReference>
<sequence>MPPTQAESRTPKAEFLGAGGLIGFYKCSQCVKKGFRCPGPRTEAFFIHALPHRPLASRSTESRAKDVARRNTIQPAYKVRDENAACQSLLSNYQPSRVEIFDQLFVSHFIDSFAFVKPNSGKQSSTWLDELAELIVSPTQNVAKYSIRASSMFFYGFMTQNVAMQTEASRWYLKALQGLQNHLSKEDPSSFSGDMICTAVMLTHFESLAGTAPGAWFQHIADGELALLESNTSSAISALFRNEQHPFSTDEWMSVPFELLSKGPFDELVDVFFSLLPCLALADNVINSSGNDVRTQKAQLVTMVHQIIMRLHIWWSQCFARTDLSQANPEANIATSNQPISLPENPDYVPLLPHRDMPTTALAALFYAANVIVFRLLFLVSPSAYEYEYRIQNHVQATFSALEFVSTAPKPVSERGLIMVALPLRIVQIWAPCAEEDNAVRGSLDKWAQDMPPSAAPTEFFAHVASHIHNHYHEYE</sequence>
<keyword evidence="2" id="KW-1185">Reference proteome</keyword>
<name>A0A9W9FI18_9EURO</name>
<dbReference type="OrthoDB" id="3525185at2759"/>
<dbReference type="AlphaFoldDB" id="A0A9W9FI18"/>
<dbReference type="PANTHER" id="PTHR38111">
    <property type="entry name" value="ZN(2)-C6 FUNGAL-TYPE DOMAIN-CONTAINING PROTEIN-RELATED"/>
    <property type="match status" value="1"/>
</dbReference>
<accession>A0A9W9FI18</accession>
<dbReference type="PANTHER" id="PTHR38111:SF2">
    <property type="entry name" value="FINGER DOMAIN PROTEIN, PUTATIVE (AFU_ORTHOLOGUE AFUA_1G01560)-RELATED"/>
    <property type="match status" value="1"/>
</dbReference>
<organism evidence="1 2">
    <name type="scientific">Penicillium angulare</name>
    <dbReference type="NCBI Taxonomy" id="116970"/>
    <lineage>
        <taxon>Eukaryota</taxon>
        <taxon>Fungi</taxon>
        <taxon>Dikarya</taxon>
        <taxon>Ascomycota</taxon>
        <taxon>Pezizomycotina</taxon>
        <taxon>Eurotiomycetes</taxon>
        <taxon>Eurotiomycetidae</taxon>
        <taxon>Eurotiales</taxon>
        <taxon>Aspergillaceae</taxon>
        <taxon>Penicillium</taxon>
    </lineage>
</organism>
<protein>
    <submittedName>
        <fullName evidence="1">Uncharacterized protein</fullName>
    </submittedName>
</protein>
<evidence type="ECO:0000313" key="1">
    <source>
        <dbReference type="EMBL" id="KAJ5100524.1"/>
    </source>
</evidence>
<dbReference type="EMBL" id="JAPQKH010000004">
    <property type="protein sequence ID" value="KAJ5100524.1"/>
    <property type="molecule type" value="Genomic_DNA"/>
</dbReference>
<proteinExistence type="predicted"/>
<comment type="caution">
    <text evidence="1">The sequence shown here is derived from an EMBL/GenBank/DDBJ whole genome shotgun (WGS) entry which is preliminary data.</text>
</comment>